<evidence type="ECO:0000313" key="4">
    <source>
        <dbReference type="Proteomes" id="UP000186819"/>
    </source>
</evidence>
<dbReference type="Proteomes" id="UP000186819">
    <property type="component" value="Unassembled WGS sequence"/>
</dbReference>
<organism evidence="3 4">
    <name type="scientific">Aromatoleum tolulyticum</name>
    <dbReference type="NCBI Taxonomy" id="34027"/>
    <lineage>
        <taxon>Bacteria</taxon>
        <taxon>Pseudomonadati</taxon>
        <taxon>Pseudomonadota</taxon>
        <taxon>Betaproteobacteria</taxon>
        <taxon>Rhodocyclales</taxon>
        <taxon>Rhodocyclaceae</taxon>
        <taxon>Aromatoleum</taxon>
    </lineage>
</organism>
<keyword evidence="1" id="KW-0732">Signal</keyword>
<reference evidence="4" key="1">
    <citation type="submission" date="2017-01" db="EMBL/GenBank/DDBJ databases">
        <authorList>
            <person name="Varghese N."/>
            <person name="Submissions S."/>
        </authorList>
    </citation>
    <scope>NUCLEOTIDE SEQUENCE [LARGE SCALE GENOMIC DNA]</scope>
    <source>
        <strain evidence="4">ATCC 51758</strain>
    </source>
</reference>
<evidence type="ECO:0000256" key="1">
    <source>
        <dbReference type="SAM" id="SignalP"/>
    </source>
</evidence>
<accession>A0A1N6XX75</accession>
<dbReference type="SUPFAM" id="SSF159594">
    <property type="entry name" value="XCC0632-like"/>
    <property type="match status" value="1"/>
</dbReference>
<dbReference type="Pfam" id="PF03886">
    <property type="entry name" value="ABC_trans_aux"/>
    <property type="match status" value="1"/>
</dbReference>
<gene>
    <name evidence="3" type="ORF">SAMN05421829_109151</name>
</gene>
<dbReference type="OrthoDB" id="5624722at2"/>
<dbReference type="EMBL" id="FTMD01000009">
    <property type="protein sequence ID" value="SIR06904.1"/>
    <property type="molecule type" value="Genomic_DNA"/>
</dbReference>
<keyword evidence="4" id="KW-1185">Reference proteome</keyword>
<name>A0A1N6XX75_9RHOO</name>
<dbReference type="STRING" id="34027.SAMN05421829_109151"/>
<feature type="domain" description="ABC-type transport auxiliary lipoprotein component" evidence="2">
    <location>
        <begin position="49"/>
        <end position="206"/>
    </location>
</feature>
<sequence length="237" mass="25666">MMNPSFARFSGLCATGLLLALAAGCGTLRQTATPQPAFYSLDDARVEARAATRHPATLSMSGPTLIVNPPHAASGYDSQRIIYVREAHKLEYFARSEWVDTPARMVAPLIVAAVETSGAFRAVVLTPSAATGDLRLDTEITRLHHDFSSQPSRVRFTLRAYLVDNRTRRILGSREFDENVDAANESPYGGVVGANRAVQTVLGQLAEFCADTAANWHPPGSEAPKLTEEDLRLNAGR</sequence>
<dbReference type="AlphaFoldDB" id="A0A1N6XX75"/>
<protein>
    <submittedName>
        <fullName evidence="3">Cholesterol transport system auxiliary component</fullName>
    </submittedName>
</protein>
<proteinExistence type="predicted"/>
<dbReference type="Gene3D" id="3.40.50.10610">
    <property type="entry name" value="ABC-type transport auxiliary lipoprotein component"/>
    <property type="match status" value="1"/>
</dbReference>
<feature type="chain" id="PRO_5012410547" evidence="1">
    <location>
        <begin position="23"/>
        <end position="237"/>
    </location>
</feature>
<evidence type="ECO:0000259" key="2">
    <source>
        <dbReference type="Pfam" id="PF03886"/>
    </source>
</evidence>
<dbReference type="InterPro" id="IPR005586">
    <property type="entry name" value="ABC_trans_aux"/>
</dbReference>
<evidence type="ECO:0000313" key="3">
    <source>
        <dbReference type="EMBL" id="SIR06904.1"/>
    </source>
</evidence>
<feature type="signal peptide" evidence="1">
    <location>
        <begin position="1"/>
        <end position="22"/>
    </location>
</feature>